<comment type="caution">
    <text evidence="2">The sequence shown here is derived from an EMBL/GenBank/DDBJ whole genome shotgun (WGS) entry which is preliminary data.</text>
</comment>
<proteinExistence type="predicted"/>
<dbReference type="InterPro" id="IPR051532">
    <property type="entry name" value="Ester_Hydrolysis_Enzymes"/>
</dbReference>
<protein>
    <recommendedName>
        <fullName evidence="1">SGNH hydrolase-type esterase domain-containing protein</fullName>
    </recommendedName>
</protein>
<dbReference type="AlphaFoldDB" id="A0A2J0KSM2"/>
<dbReference type="InterPro" id="IPR036514">
    <property type="entry name" value="SGNH_hydro_sf"/>
</dbReference>
<dbReference type="EMBL" id="PEWV01000060">
    <property type="protein sequence ID" value="PIU41395.1"/>
    <property type="molecule type" value="Genomic_DNA"/>
</dbReference>
<dbReference type="PANTHER" id="PTHR30383">
    <property type="entry name" value="THIOESTERASE 1/PROTEASE 1/LYSOPHOSPHOLIPASE L1"/>
    <property type="match status" value="1"/>
</dbReference>
<name>A0A2J0KSM2_9BACT</name>
<dbReference type="Gene3D" id="3.40.50.1110">
    <property type="entry name" value="SGNH hydrolase"/>
    <property type="match status" value="1"/>
</dbReference>
<reference evidence="2 3" key="1">
    <citation type="submission" date="2017-09" db="EMBL/GenBank/DDBJ databases">
        <title>Depth-based differentiation of microbial function through sediment-hosted aquifers and enrichment of novel symbionts in the deep terrestrial subsurface.</title>
        <authorList>
            <person name="Probst A.J."/>
            <person name="Ladd B."/>
            <person name="Jarett J.K."/>
            <person name="Geller-Mcgrath D.E."/>
            <person name="Sieber C.M."/>
            <person name="Emerson J.B."/>
            <person name="Anantharaman K."/>
            <person name="Thomas B.C."/>
            <person name="Malmstrom R."/>
            <person name="Stieglmeier M."/>
            <person name="Klingl A."/>
            <person name="Woyke T."/>
            <person name="Ryan C.M."/>
            <person name="Banfield J.F."/>
        </authorList>
    </citation>
    <scope>NUCLEOTIDE SEQUENCE [LARGE SCALE GENOMIC DNA]</scope>
    <source>
        <strain evidence="2">CG07_land_8_20_14_0_80_42_15</strain>
    </source>
</reference>
<dbReference type="Pfam" id="PF13472">
    <property type="entry name" value="Lipase_GDSL_2"/>
    <property type="match status" value="1"/>
</dbReference>
<organism evidence="2 3">
    <name type="scientific">Candidatus Aquitaenariimonas noxiae</name>
    <dbReference type="NCBI Taxonomy" id="1974741"/>
    <lineage>
        <taxon>Bacteria</taxon>
        <taxon>Pseudomonadati</taxon>
        <taxon>Candidatus Omnitrophota</taxon>
        <taxon>Candidatus Aquitaenariimonas</taxon>
    </lineage>
</organism>
<sequence>MSKKLSFTVLSLILSVIIFLAAGEIIIRIEASIEGGHIWTPDPYLHTQHIPNTYFASKGRENEFIGHGYINKWGFIGKPCNIGKNQGTLRIITVGDSFTEAVQVDMGKNYSSRLEQLFKERGENVEVINAGMSGYSPKLEYLYIRDRLLKFKPDYIIVQLFANDVYDDHYQYKNIKDNVNPPFGRSFIYQHSRFYHYFSRQKVKLAKKISKKEKFPVDQFFFIREGNDELKKEAWRDTEDYLSRIKEIADSNKIKLIVFIAPLEFQVKGVENINNPFYFDKKPTDDFDNAAREFCKAHDIDFIDMLKILKDNKNQALYYPLDGHLNENGHKLVAETIFEFMEGK</sequence>
<gene>
    <name evidence="2" type="ORF">COS99_05915</name>
</gene>
<accession>A0A2J0KSM2</accession>
<feature type="domain" description="SGNH hydrolase-type esterase" evidence="1">
    <location>
        <begin position="94"/>
        <end position="332"/>
    </location>
</feature>
<dbReference type="GO" id="GO:0016788">
    <property type="term" value="F:hydrolase activity, acting on ester bonds"/>
    <property type="evidence" value="ECO:0007669"/>
    <property type="project" value="UniProtKB-ARBA"/>
</dbReference>
<dbReference type="InterPro" id="IPR013830">
    <property type="entry name" value="SGNH_hydro"/>
</dbReference>
<dbReference type="Proteomes" id="UP000230052">
    <property type="component" value="Unassembled WGS sequence"/>
</dbReference>
<evidence type="ECO:0000313" key="3">
    <source>
        <dbReference type="Proteomes" id="UP000230052"/>
    </source>
</evidence>
<evidence type="ECO:0000313" key="2">
    <source>
        <dbReference type="EMBL" id="PIU41395.1"/>
    </source>
</evidence>
<dbReference type="CDD" id="cd00229">
    <property type="entry name" value="SGNH_hydrolase"/>
    <property type="match status" value="1"/>
</dbReference>
<dbReference type="SUPFAM" id="SSF52266">
    <property type="entry name" value="SGNH hydrolase"/>
    <property type="match status" value="1"/>
</dbReference>
<evidence type="ECO:0000259" key="1">
    <source>
        <dbReference type="Pfam" id="PF13472"/>
    </source>
</evidence>